<dbReference type="AlphaFoldDB" id="A0A1F5KSE4"/>
<evidence type="ECO:0000313" key="10">
    <source>
        <dbReference type="Proteomes" id="UP000178565"/>
    </source>
</evidence>
<keyword evidence="4" id="KW-0312">Gluconeogenesis</keyword>
<accession>A0A1F5KSE4</accession>
<dbReference type="SUPFAM" id="SSF51182">
    <property type="entry name" value="RmlC-like cupins"/>
    <property type="match status" value="1"/>
</dbReference>
<dbReference type="Pfam" id="PF06560">
    <property type="entry name" value="GPI"/>
    <property type="match status" value="1"/>
</dbReference>
<evidence type="ECO:0000256" key="4">
    <source>
        <dbReference type="ARBA" id="ARBA00022432"/>
    </source>
</evidence>
<comment type="catalytic activity">
    <reaction evidence="6">
        <text>alpha-D-glucose 6-phosphate = beta-D-fructose 6-phosphate</text>
        <dbReference type="Rhea" id="RHEA:11816"/>
        <dbReference type="ChEBI" id="CHEBI:57634"/>
        <dbReference type="ChEBI" id="CHEBI:58225"/>
        <dbReference type="EC" id="5.3.1.9"/>
    </reaction>
</comment>
<proteinExistence type="inferred from homology"/>
<dbReference type="EC" id="5.3.1.9" evidence="3"/>
<feature type="domain" description="Glucose-6-phosphate isomerase prokaryote" evidence="8">
    <location>
        <begin position="40"/>
        <end position="173"/>
    </location>
</feature>
<feature type="region of interest" description="Disordered" evidence="7">
    <location>
        <begin position="171"/>
        <end position="200"/>
    </location>
</feature>
<dbReference type="EMBL" id="MFDM01000013">
    <property type="protein sequence ID" value="OGE43749.1"/>
    <property type="molecule type" value="Genomic_DNA"/>
</dbReference>
<evidence type="ECO:0000313" key="9">
    <source>
        <dbReference type="EMBL" id="OGE43749.1"/>
    </source>
</evidence>
<dbReference type="CDD" id="cd02218">
    <property type="entry name" value="cupin_PGI"/>
    <property type="match status" value="1"/>
</dbReference>
<evidence type="ECO:0000256" key="3">
    <source>
        <dbReference type="ARBA" id="ARBA00011952"/>
    </source>
</evidence>
<dbReference type="GO" id="GO:0005737">
    <property type="term" value="C:cytoplasm"/>
    <property type="evidence" value="ECO:0007669"/>
    <property type="project" value="InterPro"/>
</dbReference>
<gene>
    <name evidence="9" type="ORF">A3B45_04040</name>
</gene>
<feature type="compositionally biased region" description="Polar residues" evidence="7">
    <location>
        <begin position="171"/>
        <end position="180"/>
    </location>
</feature>
<dbReference type="Gene3D" id="2.60.120.10">
    <property type="entry name" value="Jelly Rolls"/>
    <property type="match status" value="1"/>
</dbReference>
<dbReference type="GO" id="GO:0006094">
    <property type="term" value="P:gluconeogenesis"/>
    <property type="evidence" value="ECO:0007669"/>
    <property type="project" value="UniProtKB-KW"/>
</dbReference>
<comment type="pathway">
    <text evidence="1">Carbohydrate degradation; glycolysis; D-glyceraldehyde 3-phosphate and glycerone phosphate from D-glucose: step 2/4.</text>
</comment>
<dbReference type="GO" id="GO:0006096">
    <property type="term" value="P:glycolytic process"/>
    <property type="evidence" value="ECO:0007669"/>
    <property type="project" value="UniProtKB-UniPathway"/>
</dbReference>
<evidence type="ECO:0000259" key="8">
    <source>
        <dbReference type="Pfam" id="PF06560"/>
    </source>
</evidence>
<comment type="similarity">
    <text evidence="2">Belongs to the archaeal-type GPI family.</text>
</comment>
<name>A0A1F5KSE4_9BACT</name>
<keyword evidence="5" id="KW-0324">Glycolysis</keyword>
<evidence type="ECO:0000256" key="2">
    <source>
        <dbReference type="ARBA" id="ARBA00006542"/>
    </source>
</evidence>
<evidence type="ECO:0000256" key="5">
    <source>
        <dbReference type="ARBA" id="ARBA00023152"/>
    </source>
</evidence>
<dbReference type="InterPro" id="IPR014710">
    <property type="entry name" value="RmlC-like_jellyroll"/>
</dbReference>
<dbReference type="InterPro" id="IPR011051">
    <property type="entry name" value="RmlC_Cupin_sf"/>
</dbReference>
<dbReference type="Proteomes" id="UP000178565">
    <property type="component" value="Unassembled WGS sequence"/>
</dbReference>
<organism evidence="9 10">
    <name type="scientific">Candidatus Daviesbacteria bacterium RIFCSPLOWO2_01_FULL_39_12</name>
    <dbReference type="NCBI Taxonomy" id="1797785"/>
    <lineage>
        <taxon>Bacteria</taxon>
        <taxon>Candidatus Daviesiibacteriota</taxon>
    </lineage>
</organism>
<dbReference type="GO" id="GO:0004347">
    <property type="term" value="F:glucose-6-phosphate isomerase activity"/>
    <property type="evidence" value="ECO:0007669"/>
    <property type="project" value="UniProtKB-EC"/>
</dbReference>
<evidence type="ECO:0000256" key="1">
    <source>
        <dbReference type="ARBA" id="ARBA00004926"/>
    </source>
</evidence>
<evidence type="ECO:0000256" key="7">
    <source>
        <dbReference type="SAM" id="MobiDB-lite"/>
    </source>
</evidence>
<evidence type="ECO:0000256" key="6">
    <source>
        <dbReference type="ARBA" id="ARBA00029321"/>
    </source>
</evidence>
<protein>
    <recommendedName>
        <fullName evidence="3">glucose-6-phosphate isomerase</fullName>
        <ecNumber evidence="3">5.3.1.9</ecNumber>
    </recommendedName>
</protein>
<dbReference type="STRING" id="1797785.A3B45_04040"/>
<reference evidence="9 10" key="1">
    <citation type="journal article" date="2016" name="Nat. Commun.">
        <title>Thousands of microbial genomes shed light on interconnected biogeochemical processes in an aquifer system.</title>
        <authorList>
            <person name="Anantharaman K."/>
            <person name="Brown C.T."/>
            <person name="Hug L.A."/>
            <person name="Sharon I."/>
            <person name="Castelle C.J."/>
            <person name="Probst A.J."/>
            <person name="Thomas B.C."/>
            <person name="Singh A."/>
            <person name="Wilkins M.J."/>
            <person name="Karaoz U."/>
            <person name="Brodie E.L."/>
            <person name="Williams K.H."/>
            <person name="Hubbard S.S."/>
            <person name="Banfield J.F."/>
        </authorList>
    </citation>
    <scope>NUCLEOTIDE SEQUENCE [LARGE SCALE GENOMIC DNA]</scope>
</reference>
<comment type="caution">
    <text evidence="9">The sequence shown here is derived from an EMBL/GenBank/DDBJ whole genome shotgun (WGS) entry which is preliminary data.</text>
</comment>
<dbReference type="UniPathway" id="UPA00109">
    <property type="reaction ID" value="UER00181"/>
</dbReference>
<dbReference type="InterPro" id="IPR010551">
    <property type="entry name" value="G6P_isomerase_prok"/>
</dbReference>
<sequence length="200" mass="22418">MLKPFAVREHEKMKEVLMHPDASGPEIHYYMIRGGVDKGNITVWETGTVGREYIKTYGHYHVGKIGETYYVLGGEGVILLQIRKKDAEGNPIDDQIENFYAIRVKAGASVYMPSGTAHLAANTGKAWLVTTDDSPVNFEEVDPVALPGHADYEPIKKLKGFAYYLVEDNGQPTLVKNPNYKSAPEPEWLTPEEYTQKESK</sequence>